<evidence type="ECO:0000313" key="16">
    <source>
        <dbReference type="EMBL" id="MBM7799599.1"/>
    </source>
</evidence>
<dbReference type="RefSeq" id="WP_204918459.1">
    <property type="nucleotide sequence ID" value="NZ_BAAAQP010000003.1"/>
</dbReference>
<feature type="domain" description="ATP-dependent DNA ligase family profile" evidence="15">
    <location>
        <begin position="288"/>
        <end position="412"/>
    </location>
</feature>
<evidence type="ECO:0000313" key="17">
    <source>
        <dbReference type="Proteomes" id="UP000704762"/>
    </source>
</evidence>
<evidence type="ECO:0000256" key="3">
    <source>
        <dbReference type="ARBA" id="ARBA00022705"/>
    </source>
</evidence>
<dbReference type="InterPro" id="IPR012310">
    <property type="entry name" value="DNA_ligase_ATP-dep_cent"/>
</dbReference>
<sequence length="509" mass="54511">MLLVRIAETSAALAATPSRNVKRDLIAGVLSEATAEDIEIVISYLSGRLRQRRTGVGWRSLLDLPVAAAEATLTVAEADRAFELIADLSGAGSTRARVSAVVELFGRATDSEQMLLRGLVFEELRQGALDSLVQEGLALATDVPVAAVRRAAMLLGSTAAAGVVLRRGGVDALTAVGLTLGVPVLPMLAASAPDTGAAVDKSGLPVAVDFKLDGIRVQVHRDGDVVSIYTRSLEEITDRLPEVVSAVRSLAEPQLVLDGEVLAFRVDGRPEAFQVIASRTASQVDVAAQAARTPLSVFFFDLLRAGDRDLLDAPLAQRIEVMAEVLPPSMIVPRVLAEDEATVGSVFADAVSRGYEGVVIKNVTAGYAAGRRDAGWVKIKPRHTFDLVVTAAEWGHGRRTGLLSNLHLAARDPGTGELIMLGKTFKGLTDELLRWQTDRFLELETRRTAGTVHVRPQLVVEIACDGIQRSSRYPGGIALRFARVLRYRDDKSPSEADTIDQVRLLANTP</sequence>
<evidence type="ECO:0000256" key="8">
    <source>
        <dbReference type="ARBA" id="ARBA00022842"/>
    </source>
</evidence>
<dbReference type="Pfam" id="PF04679">
    <property type="entry name" value="DNA_ligase_A_C"/>
    <property type="match status" value="1"/>
</dbReference>
<evidence type="ECO:0000256" key="1">
    <source>
        <dbReference type="ARBA" id="ARBA00022598"/>
    </source>
</evidence>
<proteinExistence type="inferred from homology"/>
<dbReference type="Gene3D" id="3.30.470.30">
    <property type="entry name" value="DNA ligase/mRNA capping enzyme"/>
    <property type="match status" value="1"/>
</dbReference>
<dbReference type="SUPFAM" id="SSF56091">
    <property type="entry name" value="DNA ligase/mRNA capping enzyme, catalytic domain"/>
    <property type="match status" value="1"/>
</dbReference>
<keyword evidence="10 13" id="KW-0234">DNA repair</keyword>
<evidence type="ECO:0000256" key="5">
    <source>
        <dbReference type="ARBA" id="ARBA00022741"/>
    </source>
</evidence>
<dbReference type="PANTHER" id="PTHR45674">
    <property type="entry name" value="DNA LIGASE 1/3 FAMILY MEMBER"/>
    <property type="match status" value="1"/>
</dbReference>
<comment type="similarity">
    <text evidence="14">Belongs to the ATP-dependent DNA ligase family.</text>
</comment>
<evidence type="ECO:0000256" key="2">
    <source>
        <dbReference type="ARBA" id="ARBA00022618"/>
    </source>
</evidence>
<dbReference type="InterPro" id="IPR012309">
    <property type="entry name" value="DNA_ligase_ATP-dep_C"/>
</dbReference>
<protein>
    <recommendedName>
        <fullName evidence="13">DNA ligase</fullName>
        <ecNumber evidence="13">6.5.1.1</ecNumber>
    </recommendedName>
</protein>
<dbReference type="Proteomes" id="UP000704762">
    <property type="component" value="Unassembled WGS sequence"/>
</dbReference>
<dbReference type="CDD" id="cd07972">
    <property type="entry name" value="OBF_DNA_ligase_Arch_LigB"/>
    <property type="match status" value="1"/>
</dbReference>
<keyword evidence="2" id="KW-0132">Cell division</keyword>
<evidence type="ECO:0000256" key="6">
    <source>
        <dbReference type="ARBA" id="ARBA00022763"/>
    </source>
</evidence>
<dbReference type="PANTHER" id="PTHR45674:SF13">
    <property type="entry name" value="DNA LIGASE-RELATED"/>
    <property type="match status" value="1"/>
</dbReference>
<dbReference type="GO" id="GO:0003910">
    <property type="term" value="F:DNA ligase (ATP) activity"/>
    <property type="evidence" value="ECO:0007669"/>
    <property type="project" value="UniProtKB-EC"/>
</dbReference>
<keyword evidence="1 13" id="KW-0436">Ligase</keyword>
<gene>
    <name evidence="16" type="ORF">JOE57_002520</name>
</gene>
<dbReference type="Gene3D" id="1.10.3260.10">
    <property type="entry name" value="DNA ligase, ATP-dependent, N-terminal domain"/>
    <property type="match status" value="1"/>
</dbReference>
<dbReference type="EC" id="6.5.1.1" evidence="13"/>
<dbReference type="SUPFAM" id="SSF50249">
    <property type="entry name" value="Nucleic acid-binding proteins"/>
    <property type="match status" value="1"/>
</dbReference>
<dbReference type="InterPro" id="IPR050191">
    <property type="entry name" value="ATP-dep_DNA_ligase"/>
</dbReference>
<reference evidence="16 17" key="1">
    <citation type="submission" date="2021-01" db="EMBL/GenBank/DDBJ databases">
        <title>Sequencing the genomes of 1000 actinobacteria strains.</title>
        <authorList>
            <person name="Klenk H.-P."/>
        </authorList>
    </citation>
    <scope>NUCLEOTIDE SEQUENCE [LARGE SCALE GENOMIC DNA]</scope>
    <source>
        <strain evidence="16 17">DSM 18662</strain>
    </source>
</reference>
<keyword evidence="9 13" id="KW-0233">DNA recombination</keyword>
<evidence type="ECO:0000256" key="9">
    <source>
        <dbReference type="ARBA" id="ARBA00023172"/>
    </source>
</evidence>
<keyword evidence="4" id="KW-0479">Metal-binding</keyword>
<evidence type="ECO:0000256" key="10">
    <source>
        <dbReference type="ARBA" id="ARBA00023204"/>
    </source>
</evidence>
<dbReference type="InterPro" id="IPR016059">
    <property type="entry name" value="DNA_ligase_ATP-dep_CS"/>
</dbReference>
<dbReference type="NCBIfam" id="NF002868">
    <property type="entry name" value="PRK03180.1"/>
    <property type="match status" value="1"/>
</dbReference>
<dbReference type="InterPro" id="IPR036599">
    <property type="entry name" value="DNA_ligase_N_sf"/>
</dbReference>
<comment type="catalytic activity">
    <reaction evidence="12 13">
        <text>ATP + (deoxyribonucleotide)n-3'-hydroxyl + 5'-phospho-(deoxyribonucleotide)m = (deoxyribonucleotide)n+m + AMP + diphosphate.</text>
        <dbReference type="EC" id="6.5.1.1"/>
    </reaction>
</comment>
<comment type="caution">
    <text evidence="16">The sequence shown here is derived from an EMBL/GenBank/DDBJ whole genome shotgun (WGS) entry which is preliminary data.</text>
</comment>
<evidence type="ECO:0000259" key="15">
    <source>
        <dbReference type="PROSITE" id="PS50160"/>
    </source>
</evidence>
<keyword evidence="6 13" id="KW-0227">DNA damage</keyword>
<evidence type="ECO:0000256" key="4">
    <source>
        <dbReference type="ARBA" id="ARBA00022723"/>
    </source>
</evidence>
<evidence type="ECO:0000256" key="14">
    <source>
        <dbReference type="RuleBase" id="RU004196"/>
    </source>
</evidence>
<evidence type="ECO:0000256" key="12">
    <source>
        <dbReference type="ARBA" id="ARBA00034003"/>
    </source>
</evidence>
<dbReference type="InterPro" id="IPR012340">
    <property type="entry name" value="NA-bd_OB-fold"/>
</dbReference>
<dbReference type="Gene3D" id="2.40.50.140">
    <property type="entry name" value="Nucleic acid-binding proteins"/>
    <property type="match status" value="1"/>
</dbReference>
<keyword evidence="17" id="KW-1185">Reference proteome</keyword>
<evidence type="ECO:0000256" key="11">
    <source>
        <dbReference type="ARBA" id="ARBA00023306"/>
    </source>
</evidence>
<dbReference type="Pfam" id="PF01068">
    <property type="entry name" value="DNA_ligase_A_M"/>
    <property type="match status" value="1"/>
</dbReference>
<accession>A0ABS2RKR2</accession>
<dbReference type="NCBIfam" id="TIGR00574">
    <property type="entry name" value="dnl1"/>
    <property type="match status" value="1"/>
</dbReference>
<dbReference type="CDD" id="cd07901">
    <property type="entry name" value="Adenylation_DNA_ligase_Arch_LigB"/>
    <property type="match status" value="1"/>
</dbReference>
<keyword evidence="3" id="KW-0235">DNA replication</keyword>
<dbReference type="EMBL" id="JAFBCF010000001">
    <property type="protein sequence ID" value="MBM7799599.1"/>
    <property type="molecule type" value="Genomic_DNA"/>
</dbReference>
<dbReference type="SUPFAM" id="SSF117018">
    <property type="entry name" value="ATP-dependent DNA ligase DNA-binding domain"/>
    <property type="match status" value="1"/>
</dbReference>
<evidence type="ECO:0000256" key="7">
    <source>
        <dbReference type="ARBA" id="ARBA00022840"/>
    </source>
</evidence>
<evidence type="ECO:0000256" key="13">
    <source>
        <dbReference type="RuleBase" id="RU000617"/>
    </source>
</evidence>
<keyword evidence="11" id="KW-0131">Cell cycle</keyword>
<dbReference type="InterPro" id="IPR000977">
    <property type="entry name" value="DNA_ligase_ATP-dep"/>
</dbReference>
<keyword evidence="7 13" id="KW-0067">ATP-binding</keyword>
<keyword evidence="5 13" id="KW-0547">Nucleotide-binding</keyword>
<dbReference type="PROSITE" id="PS50160">
    <property type="entry name" value="DNA_LIGASE_A3"/>
    <property type="match status" value="1"/>
</dbReference>
<keyword evidence="8" id="KW-0460">Magnesium</keyword>
<organism evidence="16 17">
    <name type="scientific">Microlunatus panaciterrae</name>
    <dbReference type="NCBI Taxonomy" id="400768"/>
    <lineage>
        <taxon>Bacteria</taxon>
        <taxon>Bacillati</taxon>
        <taxon>Actinomycetota</taxon>
        <taxon>Actinomycetes</taxon>
        <taxon>Propionibacteriales</taxon>
        <taxon>Propionibacteriaceae</taxon>
        <taxon>Microlunatus</taxon>
    </lineage>
</organism>
<name>A0ABS2RKR2_9ACTN</name>
<dbReference type="PROSITE" id="PS00697">
    <property type="entry name" value="DNA_LIGASE_A1"/>
    <property type="match status" value="1"/>
</dbReference>